<dbReference type="InterPro" id="IPR042561">
    <property type="entry name" value="Exo84_C_1"/>
</dbReference>
<dbReference type="PANTHER" id="PTHR21426:SF12">
    <property type="entry name" value="EXOCYST COMPLEX COMPONENT 8"/>
    <property type="match status" value="1"/>
</dbReference>
<dbReference type="GO" id="GO:0000145">
    <property type="term" value="C:exocyst"/>
    <property type="evidence" value="ECO:0007669"/>
    <property type="project" value="InterPro"/>
</dbReference>
<evidence type="ECO:0000313" key="10">
    <source>
        <dbReference type="EMBL" id="PBK76456.1"/>
    </source>
</evidence>
<dbReference type="PANTHER" id="PTHR21426">
    <property type="entry name" value="EXOCYST COMPLEX COMPONENT 8"/>
    <property type="match status" value="1"/>
</dbReference>
<dbReference type="GO" id="GO:0030133">
    <property type="term" value="C:transport vesicle"/>
    <property type="evidence" value="ECO:0007669"/>
    <property type="project" value="UniProtKB-SubCell"/>
</dbReference>
<evidence type="ECO:0000256" key="7">
    <source>
        <dbReference type="SAM" id="Coils"/>
    </source>
</evidence>
<evidence type="ECO:0000256" key="3">
    <source>
        <dbReference type="ARBA" id="ARBA00021269"/>
    </source>
</evidence>
<dbReference type="Pfam" id="PF08700">
    <property type="entry name" value="VPS51_Exo84_N"/>
    <property type="match status" value="1"/>
</dbReference>
<feature type="region of interest" description="Disordered" evidence="8">
    <location>
        <begin position="363"/>
        <end position="395"/>
    </location>
</feature>
<accession>A0A2H3CMB9</accession>
<dbReference type="AlphaFoldDB" id="A0A2H3CMB9"/>
<feature type="compositionally biased region" description="Pro residues" evidence="8">
    <location>
        <begin position="767"/>
        <end position="778"/>
    </location>
</feature>
<feature type="compositionally biased region" description="Polar residues" evidence="8">
    <location>
        <begin position="729"/>
        <end position="740"/>
    </location>
</feature>
<dbReference type="InterPro" id="IPR032403">
    <property type="entry name" value="Exo84_C"/>
</dbReference>
<sequence length="844" mass="92027">MQSLRTRRSQAPARKVQRSGTKLSKIAQGVTSRPRDARKSRVDDKIKKRMSMRYADISGPTELNVPPMPSMPTVGGITDGFQNEVVGEKIGSRDDGVAAAAAEEDKKLLDKDDFDPDAYLKLKLANSTEAEVKSLQSSLRGAKDDTAIDLQKNVFKNYAEFVLISKEISTLENEMIELKESLSEYKSMPSLLHIPDPTSTSSSTMTSYRRSSVADLRIMYFNQMQALHAQIEGSAKFAPTTPGRHVVGEVEGVLSLNAATYKVVGKVKFVVLDDAVLVARRRRRNGGPDSRSGGSVSEGKLVAERCWPLSEMLVLDTKDSPSMTNVFKIRHGKETHVYRTESPADKKSLLQQLRHVAEELAAKKRKEREGEHERRKSMWQGAGDVSSTSRTSGYNADRMPQAEWMRELAVKAGEAPDADTKDKIERDARWTSEWADDLTVAIALREWEKATKLVEEGKAKLATVPSLAPKLPGLISQLTAALLSSLSLVSNKKSTVISLISLLLRLNAGPAARATFLKMRSQVIKNLVRKIKFEGHIGAYIADLAIVTFTAIKHTADWFLASFKENEVASAFIDWAKSQIENYADVFRRQVFSSDVDPKVVEEALKITYSQSKKLLEDYGLDFRFLLEELLAENVQESETNTKPAKLNLQDIRIHAPKLSKSSSKLSPPLTSSVSRRSPTPSAGSARTQSSSSTSSGVTTTAAAATPTALSSAPPSGYSSASFYTPTPATSMFPPSQTQMPPMPALPHIRTPLSSTIPTYGSNAPPLSAPVPPVPLASPLPRRTRSPPPSASPLRSGTSSSMRDRPPRSAKASPAPPPRSTNRPGSSAGYRPPPVAVPPREGMI</sequence>
<evidence type="ECO:0000256" key="6">
    <source>
        <dbReference type="ARBA" id="ARBA00022927"/>
    </source>
</evidence>
<evidence type="ECO:0000256" key="5">
    <source>
        <dbReference type="ARBA" id="ARBA00022483"/>
    </source>
</evidence>
<evidence type="ECO:0000256" key="1">
    <source>
        <dbReference type="ARBA" id="ARBA00004398"/>
    </source>
</evidence>
<dbReference type="Gene3D" id="1.20.58.1210">
    <property type="entry name" value="Exo84p, N-terminal helical domain"/>
    <property type="match status" value="1"/>
</dbReference>
<dbReference type="GO" id="GO:0015031">
    <property type="term" value="P:protein transport"/>
    <property type="evidence" value="ECO:0007669"/>
    <property type="project" value="UniProtKB-KW"/>
</dbReference>
<feature type="region of interest" description="Disordered" evidence="8">
    <location>
        <begin position="1"/>
        <end position="44"/>
    </location>
</feature>
<feature type="coiled-coil region" evidence="7">
    <location>
        <begin position="125"/>
        <end position="188"/>
    </location>
</feature>
<keyword evidence="5" id="KW-0268">Exocytosis</keyword>
<keyword evidence="7" id="KW-0175">Coiled coil</keyword>
<keyword evidence="6" id="KW-0653">Protein transport</keyword>
<dbReference type="SUPFAM" id="SSF50729">
    <property type="entry name" value="PH domain-like"/>
    <property type="match status" value="1"/>
</dbReference>
<reference evidence="11" key="1">
    <citation type="journal article" date="2017" name="Nat. Ecol. Evol.">
        <title>Genome expansion and lineage-specific genetic innovations in the forest pathogenic fungi Armillaria.</title>
        <authorList>
            <person name="Sipos G."/>
            <person name="Prasanna A.N."/>
            <person name="Walter M.C."/>
            <person name="O'Connor E."/>
            <person name="Balint B."/>
            <person name="Krizsan K."/>
            <person name="Kiss B."/>
            <person name="Hess J."/>
            <person name="Varga T."/>
            <person name="Slot J."/>
            <person name="Riley R."/>
            <person name="Boka B."/>
            <person name="Rigling D."/>
            <person name="Barry K."/>
            <person name="Lee J."/>
            <person name="Mihaltcheva S."/>
            <person name="LaButti K."/>
            <person name="Lipzen A."/>
            <person name="Waldron R."/>
            <person name="Moloney N.M."/>
            <person name="Sperisen C."/>
            <person name="Kredics L."/>
            <person name="Vagvoelgyi C."/>
            <person name="Patrignani A."/>
            <person name="Fitzpatrick D."/>
            <person name="Nagy I."/>
            <person name="Doyle S."/>
            <person name="Anderson J.B."/>
            <person name="Grigoriev I.V."/>
            <person name="Gueldener U."/>
            <person name="Muensterkoetter M."/>
            <person name="Nagy L.G."/>
        </authorList>
    </citation>
    <scope>NUCLEOTIDE SEQUENCE [LARGE SCALE GENOMIC DNA]</scope>
    <source>
        <strain evidence="11">28-4</strain>
    </source>
</reference>
<feature type="compositionally biased region" description="Polar residues" evidence="8">
    <location>
        <begin position="385"/>
        <end position="394"/>
    </location>
</feature>
<dbReference type="GO" id="GO:0006893">
    <property type="term" value="P:Golgi to plasma membrane transport"/>
    <property type="evidence" value="ECO:0007669"/>
    <property type="project" value="TreeGrafter"/>
</dbReference>
<dbReference type="Pfam" id="PF16528">
    <property type="entry name" value="Exo84_C"/>
    <property type="match status" value="1"/>
</dbReference>
<feature type="region of interest" description="Disordered" evidence="8">
    <location>
        <begin position="658"/>
        <end position="700"/>
    </location>
</feature>
<dbReference type="InterPro" id="IPR016159">
    <property type="entry name" value="Cullin_repeat-like_dom_sf"/>
</dbReference>
<evidence type="ECO:0000256" key="2">
    <source>
        <dbReference type="ARBA" id="ARBA00007210"/>
    </source>
</evidence>
<dbReference type="InterPro" id="IPR011993">
    <property type="entry name" value="PH-like_dom_sf"/>
</dbReference>
<gene>
    <name evidence="10" type="ORF">ARMSODRAFT_1041321</name>
</gene>
<feature type="domain" description="Exocyst component Exo84 C-terminal" evidence="9">
    <location>
        <begin position="429"/>
        <end position="623"/>
    </location>
</feature>
<dbReference type="Gene3D" id="2.30.29.30">
    <property type="entry name" value="Pleckstrin-homology domain (PH domain)/Phosphotyrosine-binding domain (PTB)"/>
    <property type="match status" value="1"/>
</dbReference>
<dbReference type="SUPFAM" id="SSF74788">
    <property type="entry name" value="Cullin repeat-like"/>
    <property type="match status" value="1"/>
</dbReference>
<evidence type="ECO:0000256" key="8">
    <source>
        <dbReference type="SAM" id="MobiDB-lite"/>
    </source>
</evidence>
<name>A0A2H3CMB9_9AGAR</name>
<dbReference type="InterPro" id="IPR033961">
    <property type="entry name" value="Exo84"/>
</dbReference>
<keyword evidence="4" id="KW-0813">Transport</keyword>
<evidence type="ECO:0000259" key="9">
    <source>
        <dbReference type="Pfam" id="PF16528"/>
    </source>
</evidence>
<dbReference type="Proteomes" id="UP000218334">
    <property type="component" value="Unassembled WGS sequence"/>
</dbReference>
<protein>
    <recommendedName>
        <fullName evidence="3">Exocyst complex component EXO84</fullName>
    </recommendedName>
</protein>
<feature type="compositionally biased region" description="Basic and acidic residues" evidence="8">
    <location>
        <begin position="363"/>
        <end position="376"/>
    </location>
</feature>
<feature type="compositionally biased region" description="Basic and acidic residues" evidence="8">
    <location>
        <begin position="33"/>
        <end position="44"/>
    </location>
</feature>
<dbReference type="Pfam" id="PF25345">
    <property type="entry name" value="PH_EXO84"/>
    <property type="match status" value="1"/>
</dbReference>
<proteinExistence type="inferred from homology"/>
<comment type="subcellular location">
    <subcellularLocation>
        <location evidence="1">Cytoplasmic vesicle</location>
        <location evidence="1">Secretory vesicle</location>
    </subcellularLocation>
</comment>
<keyword evidence="11" id="KW-1185">Reference proteome</keyword>
<evidence type="ECO:0000256" key="4">
    <source>
        <dbReference type="ARBA" id="ARBA00022448"/>
    </source>
</evidence>
<dbReference type="GO" id="GO:0006887">
    <property type="term" value="P:exocytosis"/>
    <property type="evidence" value="ECO:0007669"/>
    <property type="project" value="UniProtKB-KW"/>
</dbReference>
<organism evidence="10 11">
    <name type="scientific">Armillaria solidipes</name>
    <dbReference type="NCBI Taxonomy" id="1076256"/>
    <lineage>
        <taxon>Eukaryota</taxon>
        <taxon>Fungi</taxon>
        <taxon>Dikarya</taxon>
        <taxon>Basidiomycota</taxon>
        <taxon>Agaricomycotina</taxon>
        <taxon>Agaricomycetes</taxon>
        <taxon>Agaricomycetidae</taxon>
        <taxon>Agaricales</taxon>
        <taxon>Marasmiineae</taxon>
        <taxon>Physalacriaceae</taxon>
        <taxon>Armillaria</taxon>
    </lineage>
</organism>
<feature type="region of interest" description="Disordered" evidence="8">
    <location>
        <begin position="729"/>
        <end position="844"/>
    </location>
</feature>
<dbReference type="Gene3D" id="1.20.58.1220">
    <property type="entry name" value="Exo84p, C-terminal helical domain"/>
    <property type="match status" value="1"/>
</dbReference>
<feature type="compositionally biased region" description="Polar residues" evidence="8">
    <location>
        <begin position="752"/>
        <end position="762"/>
    </location>
</feature>
<dbReference type="InterPro" id="IPR042560">
    <property type="entry name" value="Exo84_C_2"/>
</dbReference>
<evidence type="ECO:0000313" key="11">
    <source>
        <dbReference type="Proteomes" id="UP000218334"/>
    </source>
</evidence>
<comment type="similarity">
    <text evidence="2">Belongs to the EXO84 family.</text>
</comment>
<dbReference type="EMBL" id="KZ293416">
    <property type="protein sequence ID" value="PBK76456.1"/>
    <property type="molecule type" value="Genomic_DNA"/>
</dbReference>
<dbReference type="STRING" id="1076256.A0A2H3CMB9"/>